<dbReference type="Pfam" id="PF00173">
    <property type="entry name" value="Cyt-b5"/>
    <property type="match status" value="1"/>
</dbReference>
<gene>
    <name evidence="7" type="ORF">QE152_g10512</name>
</gene>
<reference evidence="7 8" key="1">
    <citation type="journal article" date="2024" name="BMC Genomics">
        <title>De novo assembly and annotation of Popillia japonica's genome with initial clues to its potential as an invasive pest.</title>
        <authorList>
            <person name="Cucini C."/>
            <person name="Boschi S."/>
            <person name="Funari R."/>
            <person name="Cardaioli E."/>
            <person name="Iannotti N."/>
            <person name="Marturano G."/>
            <person name="Paoli F."/>
            <person name="Bruttini M."/>
            <person name="Carapelli A."/>
            <person name="Frati F."/>
            <person name="Nardi F."/>
        </authorList>
    </citation>
    <scope>NUCLEOTIDE SEQUENCE [LARGE SCALE GENOMIC DNA]</scope>
    <source>
        <strain evidence="7">DMR45628</strain>
    </source>
</reference>
<keyword evidence="8" id="KW-1185">Reference proteome</keyword>
<comment type="caution">
    <text evidence="7">The sequence shown here is derived from an EMBL/GenBank/DDBJ whole genome shotgun (WGS) entry which is preliminary data.</text>
</comment>
<sequence length="123" mass="13866">MSTATAIFTPSPHEFNYVNLVKSHENTDVEFSLEEIADHDNLMDCWTVIYDRVYDITDFIKKHPGGADILLEYGGRDATIAFRGTGHSSFAVKALEKYYIGDLPIHQRLFRKQGGIVLSNMPA</sequence>
<dbReference type="PANTHER" id="PTHR19359">
    <property type="entry name" value="CYTOCHROME B5"/>
    <property type="match status" value="1"/>
</dbReference>
<evidence type="ECO:0000256" key="5">
    <source>
        <dbReference type="RuleBase" id="RU362121"/>
    </source>
</evidence>
<protein>
    <submittedName>
        <fullName evidence="7">Cytochrome b5-like Heme/Steroid binding domain</fullName>
    </submittedName>
</protein>
<dbReference type="SUPFAM" id="SSF55856">
    <property type="entry name" value="Cytochrome b5-like heme/steroid binding domain"/>
    <property type="match status" value="1"/>
</dbReference>
<evidence type="ECO:0000256" key="1">
    <source>
        <dbReference type="ARBA" id="ARBA00022617"/>
    </source>
</evidence>
<dbReference type="InterPro" id="IPR050668">
    <property type="entry name" value="Cytochrome_b5"/>
</dbReference>
<dbReference type="SMART" id="SM01117">
    <property type="entry name" value="Cyt-b5"/>
    <property type="match status" value="1"/>
</dbReference>
<dbReference type="GO" id="GO:0016020">
    <property type="term" value="C:membrane"/>
    <property type="evidence" value="ECO:0007669"/>
    <property type="project" value="TreeGrafter"/>
</dbReference>
<dbReference type="GO" id="GO:0020037">
    <property type="term" value="F:heme binding"/>
    <property type="evidence" value="ECO:0007669"/>
    <property type="project" value="UniProtKB-UniRule"/>
</dbReference>
<evidence type="ECO:0000313" key="8">
    <source>
        <dbReference type="Proteomes" id="UP001458880"/>
    </source>
</evidence>
<dbReference type="PROSITE" id="PS00191">
    <property type="entry name" value="CYTOCHROME_B5_1"/>
    <property type="match status" value="1"/>
</dbReference>
<dbReference type="GO" id="GO:0046872">
    <property type="term" value="F:metal ion binding"/>
    <property type="evidence" value="ECO:0007669"/>
    <property type="project" value="UniProtKB-UniRule"/>
</dbReference>
<keyword evidence="1 5" id="KW-0349">Heme</keyword>
<dbReference type="PRINTS" id="PR00363">
    <property type="entry name" value="CYTOCHROMEB5"/>
</dbReference>
<dbReference type="Gene3D" id="3.10.120.10">
    <property type="entry name" value="Cytochrome b5-like heme/steroid binding domain"/>
    <property type="match status" value="1"/>
</dbReference>
<comment type="similarity">
    <text evidence="4 5">Belongs to the cytochrome b5 family.</text>
</comment>
<dbReference type="Proteomes" id="UP001458880">
    <property type="component" value="Unassembled WGS sequence"/>
</dbReference>
<accession>A0AAW1LUR6</accession>
<keyword evidence="3 5" id="KW-0408">Iron</keyword>
<evidence type="ECO:0000259" key="6">
    <source>
        <dbReference type="PROSITE" id="PS50255"/>
    </source>
</evidence>
<dbReference type="InterPro" id="IPR036400">
    <property type="entry name" value="Cyt_B5-like_heme/steroid_sf"/>
</dbReference>
<dbReference type="PROSITE" id="PS50255">
    <property type="entry name" value="CYTOCHROME_B5_2"/>
    <property type="match status" value="1"/>
</dbReference>
<proteinExistence type="inferred from homology"/>
<dbReference type="PANTHER" id="PTHR19359:SF41">
    <property type="entry name" value="GEO08203P1"/>
    <property type="match status" value="1"/>
</dbReference>
<dbReference type="EMBL" id="JASPKY010000097">
    <property type="protein sequence ID" value="KAK9737632.1"/>
    <property type="molecule type" value="Genomic_DNA"/>
</dbReference>
<dbReference type="InterPro" id="IPR018506">
    <property type="entry name" value="Cyt_B5_heme-BS"/>
</dbReference>
<keyword evidence="2 5" id="KW-0479">Metal-binding</keyword>
<evidence type="ECO:0000256" key="4">
    <source>
        <dbReference type="ARBA" id="ARBA00038168"/>
    </source>
</evidence>
<feature type="domain" description="Cytochrome b5 heme-binding" evidence="6">
    <location>
        <begin position="28"/>
        <end position="104"/>
    </location>
</feature>
<dbReference type="InterPro" id="IPR001199">
    <property type="entry name" value="Cyt_B5-like_heme/steroid-bd"/>
</dbReference>
<name>A0AAW1LUR6_POPJA</name>
<evidence type="ECO:0000256" key="3">
    <source>
        <dbReference type="ARBA" id="ARBA00023004"/>
    </source>
</evidence>
<evidence type="ECO:0000313" key="7">
    <source>
        <dbReference type="EMBL" id="KAK9737632.1"/>
    </source>
</evidence>
<dbReference type="AlphaFoldDB" id="A0AAW1LUR6"/>
<evidence type="ECO:0000256" key="2">
    <source>
        <dbReference type="ARBA" id="ARBA00022723"/>
    </source>
</evidence>
<organism evidence="7 8">
    <name type="scientific">Popillia japonica</name>
    <name type="common">Japanese beetle</name>
    <dbReference type="NCBI Taxonomy" id="7064"/>
    <lineage>
        <taxon>Eukaryota</taxon>
        <taxon>Metazoa</taxon>
        <taxon>Ecdysozoa</taxon>
        <taxon>Arthropoda</taxon>
        <taxon>Hexapoda</taxon>
        <taxon>Insecta</taxon>
        <taxon>Pterygota</taxon>
        <taxon>Neoptera</taxon>
        <taxon>Endopterygota</taxon>
        <taxon>Coleoptera</taxon>
        <taxon>Polyphaga</taxon>
        <taxon>Scarabaeiformia</taxon>
        <taxon>Scarabaeidae</taxon>
        <taxon>Rutelinae</taxon>
        <taxon>Popillia</taxon>
    </lineage>
</organism>